<protein>
    <recommendedName>
        <fullName evidence="5">WxL domain-containing protein</fullName>
    </recommendedName>
</protein>
<feature type="chain" id="PRO_5046285723" description="WxL domain-containing protein" evidence="2">
    <location>
        <begin position="29"/>
        <end position="172"/>
    </location>
</feature>
<feature type="compositionally biased region" description="Polar residues" evidence="1">
    <location>
        <begin position="57"/>
        <end position="72"/>
    </location>
</feature>
<evidence type="ECO:0000313" key="3">
    <source>
        <dbReference type="EMBL" id="ODN43346.1"/>
    </source>
</evidence>
<proteinExistence type="predicted"/>
<evidence type="ECO:0008006" key="5">
    <source>
        <dbReference type="Google" id="ProtNLM"/>
    </source>
</evidence>
<evidence type="ECO:0000256" key="2">
    <source>
        <dbReference type="SAM" id="SignalP"/>
    </source>
</evidence>
<comment type="caution">
    <text evidence="3">The sequence shown here is derived from an EMBL/GenBank/DDBJ whole genome shotgun (WGS) entry which is preliminary data.</text>
</comment>
<gene>
    <name evidence="3" type="ORF">BGC07_10935</name>
</gene>
<keyword evidence="4" id="KW-1185">Reference proteome</keyword>
<dbReference type="EMBL" id="MDTU01000001">
    <property type="protein sequence ID" value="ODN43346.1"/>
    <property type="molecule type" value="Genomic_DNA"/>
</dbReference>
<evidence type="ECO:0000313" key="4">
    <source>
        <dbReference type="Proteomes" id="UP000094329"/>
    </source>
</evidence>
<dbReference type="Proteomes" id="UP000094329">
    <property type="component" value="Unassembled WGS sequence"/>
</dbReference>
<organism evidence="3 4">
    <name type="scientific">Piscirickettsia litoralis</name>
    <dbReference type="NCBI Taxonomy" id="1891921"/>
    <lineage>
        <taxon>Bacteria</taxon>
        <taxon>Pseudomonadati</taxon>
        <taxon>Pseudomonadota</taxon>
        <taxon>Gammaproteobacteria</taxon>
        <taxon>Thiotrichales</taxon>
        <taxon>Piscirickettsiaceae</taxon>
        <taxon>Piscirickettsia</taxon>
    </lineage>
</organism>
<sequence>MKKSTRIFQKTALAGLVSAALILPSSFAANGTSVVASDLALATPNPKEVTNKAGGLFTSTPSGSFNPGTQSSNATNGTDATGADTVALDITRTGADTTTVNIDFDVAGGVLTGGKGAIYEVLGIGDNGQGGGDAIQFKVGTTTPSIINVKKHDTRGCCWRWGKWCKPWCQWR</sequence>
<reference evidence="3 4" key="1">
    <citation type="submission" date="2016-08" db="EMBL/GenBank/DDBJ databases">
        <title>Draft genome sequence of Candidatus Piscirickettsia litoralis, from seawater.</title>
        <authorList>
            <person name="Wan X."/>
            <person name="Lee A.J."/>
            <person name="Hou S."/>
            <person name="Donachie S.P."/>
        </authorList>
    </citation>
    <scope>NUCLEOTIDE SEQUENCE [LARGE SCALE GENOMIC DNA]</scope>
    <source>
        <strain evidence="3 4">Y2</strain>
    </source>
</reference>
<name>A0ABX3A391_9GAMM</name>
<keyword evidence="2" id="KW-0732">Signal</keyword>
<evidence type="ECO:0000256" key="1">
    <source>
        <dbReference type="SAM" id="MobiDB-lite"/>
    </source>
</evidence>
<feature type="region of interest" description="Disordered" evidence="1">
    <location>
        <begin position="50"/>
        <end position="80"/>
    </location>
</feature>
<accession>A0ABX3A391</accession>
<feature type="signal peptide" evidence="2">
    <location>
        <begin position="1"/>
        <end position="28"/>
    </location>
</feature>